<proteinExistence type="predicted"/>
<dbReference type="InterPro" id="IPR014710">
    <property type="entry name" value="RmlC-like_jellyroll"/>
</dbReference>
<dbReference type="Gene3D" id="2.60.120.10">
    <property type="entry name" value="Jelly Rolls"/>
    <property type="match status" value="1"/>
</dbReference>
<evidence type="ECO:0000313" key="3">
    <source>
        <dbReference type="Proteomes" id="UP000659388"/>
    </source>
</evidence>
<feature type="domain" description="Cyclic nucleotide-binding" evidence="1">
    <location>
        <begin position="7"/>
        <end position="110"/>
    </location>
</feature>
<evidence type="ECO:0000259" key="1">
    <source>
        <dbReference type="PROSITE" id="PS50042"/>
    </source>
</evidence>
<dbReference type="PROSITE" id="PS50042">
    <property type="entry name" value="CNMP_BINDING_3"/>
    <property type="match status" value="1"/>
</dbReference>
<dbReference type="EMBL" id="JAESIY010000019">
    <property type="protein sequence ID" value="MBL3658916.1"/>
    <property type="molecule type" value="Genomic_DNA"/>
</dbReference>
<dbReference type="InterPro" id="IPR018490">
    <property type="entry name" value="cNMP-bd_dom_sf"/>
</dbReference>
<dbReference type="AlphaFoldDB" id="A0A937K2S4"/>
<dbReference type="Pfam" id="PF00027">
    <property type="entry name" value="cNMP_binding"/>
    <property type="match status" value="1"/>
</dbReference>
<dbReference type="Proteomes" id="UP000659388">
    <property type="component" value="Unassembled WGS sequence"/>
</dbReference>
<evidence type="ECO:0000313" key="2">
    <source>
        <dbReference type="EMBL" id="MBL3658916.1"/>
    </source>
</evidence>
<dbReference type="CDD" id="cd00038">
    <property type="entry name" value="CAP_ED"/>
    <property type="match status" value="1"/>
</dbReference>
<gene>
    <name evidence="2" type="ORF">JL102_22410</name>
</gene>
<dbReference type="InterPro" id="IPR000595">
    <property type="entry name" value="cNMP-bd_dom"/>
</dbReference>
<dbReference type="RefSeq" id="WP_202246710.1">
    <property type="nucleotide sequence ID" value="NZ_JAESIY010000019.1"/>
</dbReference>
<sequence length="187" mass="21961">MRDYLEGLNILTDAEIEWLYKQGVKKEIKKGEFFIRQGAVSDEVAFVNSGIFRSFYYSSGAEDVTYCLLFENSFVTAYSSFITQEKTQENIQALTDAEVIVFRRTLFNELESTGGNWLRLLKYFAEAEFVRMEKRFFLFQKESAEKRYEDLINNHAEFLQLVPLNYLASYLGITQRHLSRIRKAMTN</sequence>
<protein>
    <submittedName>
        <fullName evidence="2">Crp/Fnr family transcriptional regulator</fullName>
    </submittedName>
</protein>
<organism evidence="2 3">
    <name type="scientific">Fulvivirga sediminis</name>
    <dbReference type="NCBI Taxonomy" id="2803949"/>
    <lineage>
        <taxon>Bacteria</taxon>
        <taxon>Pseudomonadati</taxon>
        <taxon>Bacteroidota</taxon>
        <taxon>Cytophagia</taxon>
        <taxon>Cytophagales</taxon>
        <taxon>Fulvivirgaceae</taxon>
        <taxon>Fulvivirga</taxon>
    </lineage>
</organism>
<reference evidence="2" key="1">
    <citation type="submission" date="2021-01" db="EMBL/GenBank/DDBJ databases">
        <title>Fulvivirga kasyanovii gen. nov., sp nov., a novel member of the phylum Bacteroidetes isolated from seawater in a mussel farm.</title>
        <authorList>
            <person name="Zhao L.-H."/>
            <person name="Wang Z.-J."/>
        </authorList>
    </citation>
    <scope>NUCLEOTIDE SEQUENCE</scope>
    <source>
        <strain evidence="2">2943</strain>
    </source>
</reference>
<comment type="caution">
    <text evidence="2">The sequence shown here is derived from an EMBL/GenBank/DDBJ whole genome shotgun (WGS) entry which is preliminary data.</text>
</comment>
<name>A0A937K2S4_9BACT</name>
<accession>A0A937K2S4</accession>
<keyword evidence="3" id="KW-1185">Reference proteome</keyword>
<dbReference type="SUPFAM" id="SSF51206">
    <property type="entry name" value="cAMP-binding domain-like"/>
    <property type="match status" value="1"/>
</dbReference>